<dbReference type="FunFam" id="3.30.1370.10:FF:000022">
    <property type="entry name" value="RNA-binding protein Nova-1 isoform 1"/>
    <property type="match status" value="1"/>
</dbReference>
<dbReference type="OrthoDB" id="441329at2759"/>
<feature type="domain" description="K Homology" evidence="8">
    <location>
        <begin position="183"/>
        <end position="255"/>
    </location>
</feature>
<dbReference type="GO" id="GO:0008380">
    <property type="term" value="P:RNA splicing"/>
    <property type="evidence" value="ECO:0007669"/>
    <property type="project" value="UniProtKB-KW"/>
</dbReference>
<organism evidence="9 10">
    <name type="scientific">Cimex lectularius</name>
    <name type="common">Bed bug</name>
    <name type="synonym">Acanthia lectularia</name>
    <dbReference type="NCBI Taxonomy" id="79782"/>
    <lineage>
        <taxon>Eukaryota</taxon>
        <taxon>Metazoa</taxon>
        <taxon>Ecdysozoa</taxon>
        <taxon>Arthropoda</taxon>
        <taxon>Hexapoda</taxon>
        <taxon>Insecta</taxon>
        <taxon>Pterygota</taxon>
        <taxon>Neoptera</taxon>
        <taxon>Paraneoptera</taxon>
        <taxon>Hemiptera</taxon>
        <taxon>Heteroptera</taxon>
        <taxon>Panheteroptera</taxon>
        <taxon>Cimicomorpha</taxon>
        <taxon>Cimicidae</taxon>
        <taxon>Cimex</taxon>
    </lineage>
</organism>
<evidence type="ECO:0000256" key="6">
    <source>
        <dbReference type="ARBA" id="ARBA00023242"/>
    </source>
</evidence>
<dbReference type="CDD" id="cd22436">
    <property type="entry name" value="KH-I_NOVA_rpt2"/>
    <property type="match status" value="1"/>
</dbReference>
<dbReference type="CDD" id="cd09031">
    <property type="entry name" value="KH-I_NOVA_rpt3"/>
    <property type="match status" value="1"/>
</dbReference>
<evidence type="ECO:0000256" key="1">
    <source>
        <dbReference type="ARBA" id="ARBA00004123"/>
    </source>
</evidence>
<dbReference type="GO" id="GO:0010468">
    <property type="term" value="P:regulation of gene expression"/>
    <property type="evidence" value="ECO:0007669"/>
    <property type="project" value="UniProtKB-ARBA"/>
</dbReference>
<dbReference type="InterPro" id="IPR004087">
    <property type="entry name" value="KH_dom"/>
</dbReference>
<dbReference type="OMA" id="CEGEYFL"/>
<dbReference type="SMART" id="SM00322">
    <property type="entry name" value="KH"/>
    <property type="match status" value="3"/>
</dbReference>
<dbReference type="GO" id="GO:0003723">
    <property type="term" value="F:RNA binding"/>
    <property type="evidence" value="ECO:0007669"/>
    <property type="project" value="UniProtKB-UniRule"/>
</dbReference>
<dbReference type="CTD" id="124204813"/>
<proteinExistence type="predicted"/>
<keyword evidence="10" id="KW-1185">Reference proteome</keyword>
<accession>A0A8I6THI3</accession>
<dbReference type="EnsemblMetazoa" id="XM_014405177.2">
    <property type="protein sequence ID" value="XP_014260663.1"/>
    <property type="gene ID" value="LOC106673162"/>
</dbReference>
<dbReference type="InterPro" id="IPR036612">
    <property type="entry name" value="KH_dom_type_1_sf"/>
</dbReference>
<evidence type="ECO:0000256" key="5">
    <source>
        <dbReference type="ARBA" id="ARBA00023187"/>
    </source>
</evidence>
<reference evidence="9" key="1">
    <citation type="submission" date="2022-01" db="UniProtKB">
        <authorList>
            <consortium name="EnsemblMetazoa"/>
        </authorList>
    </citation>
    <scope>IDENTIFICATION</scope>
</reference>
<keyword evidence="6" id="KW-0539">Nucleus</keyword>
<dbReference type="Pfam" id="PF00013">
    <property type="entry name" value="KH_1"/>
    <property type="match status" value="3"/>
</dbReference>
<keyword evidence="5" id="KW-0508">mRNA splicing</keyword>
<dbReference type="InterPro" id="IPR004088">
    <property type="entry name" value="KH_dom_type_1"/>
</dbReference>
<dbReference type="PANTHER" id="PTHR10288">
    <property type="entry name" value="KH DOMAIN CONTAINING RNA BINDING PROTEIN"/>
    <property type="match status" value="1"/>
</dbReference>
<comment type="subcellular location">
    <subcellularLocation>
        <location evidence="1">Nucleus</location>
    </subcellularLocation>
</comment>
<dbReference type="RefSeq" id="XP_014260663.1">
    <property type="nucleotide sequence ID" value="XM_014405177.2"/>
</dbReference>
<dbReference type="InterPro" id="IPR047276">
    <property type="entry name" value="KH-I_NOVA_rpt2"/>
</dbReference>
<feature type="domain" description="K Homology" evidence="8">
    <location>
        <begin position="90"/>
        <end position="163"/>
    </location>
</feature>
<dbReference type="GO" id="GO:0006397">
    <property type="term" value="P:mRNA processing"/>
    <property type="evidence" value="ECO:0007669"/>
    <property type="project" value="UniProtKB-KW"/>
</dbReference>
<feature type="domain" description="K Homology" evidence="8">
    <location>
        <begin position="452"/>
        <end position="525"/>
    </location>
</feature>
<dbReference type="CDD" id="cd22435">
    <property type="entry name" value="KH-I_NOVA_rpt1"/>
    <property type="match status" value="1"/>
</dbReference>
<evidence type="ECO:0000256" key="3">
    <source>
        <dbReference type="ARBA" id="ARBA00022737"/>
    </source>
</evidence>
<sequence length="541" mass="57023">MMLIEGEGGGNCGRGVLIVEGGGGSGSSGGGGSRVDLYNRRAARFKMAADSAVETCPTQENADSRKRPLDTDAEDVNCKKSNCSAGGNDVIYHFKILVPSVAAGAIIGKGGETIAQLQKETNARVKMSKANDFYPGTTERVCLISGNIDSIMEALDFITYKIREKPDLSGKIGSECDAKIGDREKQVKILVPNTTAGMIIGKGGSYIKQLKEESGAYVQISQKAKDQSLQERCITVMGDVNSNKKACAMILAKVQEDPQSGSSLNISYADISGPVANYNPTGSPFAQSTSQQPYVTGASITSPVPWAGLIESSGLAGITLTINLEPNSSPPQAVVSQVVNAISVALGNTGYPELAKAEISTAISTLGKYRMLGVCLTGNSPPTTYVGITTMDGAQTPNGVFGPIGGTTARTVLELALEPFRHTASGPNSPPHINNNTFATVANHDQGDKGKEPRKVEMEIAEAIVGAILGPGGRSLIEIQQLSGAVIQISKKGIYAPGTRNRVVAISGYQNSVNTAQYLIEQRIKDEEIKRTRQNQLLMLH</sequence>
<evidence type="ECO:0000313" key="10">
    <source>
        <dbReference type="Proteomes" id="UP000494040"/>
    </source>
</evidence>
<dbReference type="AlphaFoldDB" id="A0A8I6THI3"/>
<dbReference type="GeneID" id="106673162"/>
<dbReference type="Gene3D" id="3.30.1370.10">
    <property type="entry name" value="K Homology domain, type 1"/>
    <property type="match status" value="3"/>
</dbReference>
<evidence type="ECO:0000256" key="4">
    <source>
        <dbReference type="ARBA" id="ARBA00022884"/>
    </source>
</evidence>
<evidence type="ECO:0000313" key="9">
    <source>
        <dbReference type="EnsemblMetazoa" id="XP_014260663.1"/>
    </source>
</evidence>
<dbReference type="KEGG" id="clec:106673162"/>
<dbReference type="GO" id="GO:0005634">
    <property type="term" value="C:nucleus"/>
    <property type="evidence" value="ECO:0007669"/>
    <property type="project" value="UniProtKB-SubCell"/>
</dbReference>
<name>A0A8I6THI3_CIMLE</name>
<dbReference type="PROSITE" id="PS50084">
    <property type="entry name" value="KH_TYPE_1"/>
    <property type="match status" value="3"/>
</dbReference>
<keyword evidence="2" id="KW-0507">mRNA processing</keyword>
<keyword evidence="3" id="KW-0677">Repeat</keyword>
<dbReference type="SUPFAM" id="SSF54791">
    <property type="entry name" value="Eukaryotic type KH-domain (KH-domain type I)"/>
    <property type="match status" value="3"/>
</dbReference>
<evidence type="ECO:0000259" key="8">
    <source>
        <dbReference type="SMART" id="SM00322"/>
    </source>
</evidence>
<evidence type="ECO:0000256" key="2">
    <source>
        <dbReference type="ARBA" id="ARBA00022664"/>
    </source>
</evidence>
<dbReference type="InterPro" id="IPR047274">
    <property type="entry name" value="KH-I_NOVA_rpt3"/>
</dbReference>
<dbReference type="InterPro" id="IPR047275">
    <property type="entry name" value="KH-I_NOVA_rpt1"/>
</dbReference>
<keyword evidence="4 7" id="KW-0694">RNA-binding</keyword>
<evidence type="ECO:0000256" key="7">
    <source>
        <dbReference type="PROSITE-ProRule" id="PRU00117"/>
    </source>
</evidence>
<protein>
    <recommendedName>
        <fullName evidence="8">K Homology domain-containing protein</fullName>
    </recommendedName>
</protein>
<dbReference type="Proteomes" id="UP000494040">
    <property type="component" value="Unassembled WGS sequence"/>
</dbReference>